<evidence type="ECO:0000313" key="2">
    <source>
        <dbReference type="WBParaSite" id="PS1159_v2.g3166.t1"/>
    </source>
</evidence>
<reference evidence="2" key="1">
    <citation type="submission" date="2022-11" db="UniProtKB">
        <authorList>
            <consortium name="WormBaseParasite"/>
        </authorList>
    </citation>
    <scope>IDENTIFICATION</scope>
</reference>
<proteinExistence type="predicted"/>
<dbReference type="Proteomes" id="UP000887580">
    <property type="component" value="Unplaced"/>
</dbReference>
<name>A0AC35GAT5_9BILA</name>
<accession>A0AC35GAT5</accession>
<evidence type="ECO:0000313" key="1">
    <source>
        <dbReference type="Proteomes" id="UP000887580"/>
    </source>
</evidence>
<sequence>MDDTFNIDYCLTKERVQFGKYRFVKIDPHPRIPIFRCCPSHDGDVNVPQQGRNNINHQQPPLPTNFNCSFVNSNTSHANALPKPLPPPQITNDDSFYDDDDDDDMDVDILSSNGKYASAALFGFPEVPEQLSRLETSDIQILDVLPSTAKPTAAAAAKYPTVGTINDDDDDFDNDEEFLAAVDA</sequence>
<dbReference type="WBParaSite" id="PS1159_v2.g3166.t1">
    <property type="protein sequence ID" value="PS1159_v2.g3166.t1"/>
    <property type="gene ID" value="PS1159_v2.g3166"/>
</dbReference>
<protein>
    <submittedName>
        <fullName evidence="2">Uncharacterized protein</fullName>
    </submittedName>
</protein>
<organism evidence="1 2">
    <name type="scientific">Panagrolaimus sp. PS1159</name>
    <dbReference type="NCBI Taxonomy" id="55785"/>
    <lineage>
        <taxon>Eukaryota</taxon>
        <taxon>Metazoa</taxon>
        <taxon>Ecdysozoa</taxon>
        <taxon>Nematoda</taxon>
        <taxon>Chromadorea</taxon>
        <taxon>Rhabditida</taxon>
        <taxon>Tylenchina</taxon>
        <taxon>Panagrolaimomorpha</taxon>
        <taxon>Panagrolaimoidea</taxon>
        <taxon>Panagrolaimidae</taxon>
        <taxon>Panagrolaimus</taxon>
    </lineage>
</organism>